<keyword evidence="4" id="KW-1185">Reference proteome</keyword>
<organism evidence="3 4">
    <name type="scientific">Estrella lausannensis</name>
    <dbReference type="NCBI Taxonomy" id="483423"/>
    <lineage>
        <taxon>Bacteria</taxon>
        <taxon>Pseudomonadati</taxon>
        <taxon>Chlamydiota</taxon>
        <taxon>Chlamydiia</taxon>
        <taxon>Parachlamydiales</taxon>
        <taxon>Candidatus Criblamydiaceae</taxon>
        <taxon>Estrella</taxon>
    </lineage>
</organism>
<dbReference type="SMART" id="SM00849">
    <property type="entry name" value="Lactamase_B"/>
    <property type="match status" value="1"/>
</dbReference>
<dbReference type="SUPFAM" id="SSF52821">
    <property type="entry name" value="Rhodanese/Cell cycle control phosphatase"/>
    <property type="match status" value="2"/>
</dbReference>
<gene>
    <name evidence="3" type="ORF">ELAC_0003</name>
</gene>
<dbReference type="InterPro" id="IPR044528">
    <property type="entry name" value="POD-like_MBL-fold"/>
</dbReference>
<protein>
    <recommendedName>
        <fullName evidence="2">Rhodanese domain-containing protein</fullName>
    </recommendedName>
</protein>
<dbReference type="InterPro" id="IPR051682">
    <property type="entry name" value="Mito_Persulfide_Diox"/>
</dbReference>
<evidence type="ECO:0000256" key="1">
    <source>
        <dbReference type="ARBA" id="ARBA00022723"/>
    </source>
</evidence>
<dbReference type="Pfam" id="PF00753">
    <property type="entry name" value="Lactamase_B"/>
    <property type="match status" value="1"/>
</dbReference>
<dbReference type="Pfam" id="PF00581">
    <property type="entry name" value="Rhodanese"/>
    <property type="match status" value="1"/>
</dbReference>
<reference evidence="4" key="1">
    <citation type="submission" date="2015-06" db="EMBL/GenBank/DDBJ databases">
        <authorList>
            <person name="Bertelli C."/>
        </authorList>
    </citation>
    <scope>NUCLEOTIDE SEQUENCE [LARGE SCALE GENOMIC DNA]</scope>
    <source>
        <strain evidence="4">CRIB-30</strain>
    </source>
</reference>
<sequence>MFFYKRFIPGLAILSYMIGDEKSKECAVIDPVRDVEEYLNVAKANGYTIKYILETHVHADFVSGSKDLKDKLHGKPLIYCSALGGKEWLPSYCDHAVEDGDTIVFGNLQLTAMHTPGHTPEHIVWLAYDLARSKETPWFVFTGDLLFVGDVGRPDLLGKEKLEKLEDDLYLSLFDKLKPLPDFVEIFPGHGQGSLCGKSLGSRDSSTLGFERQFNPALRFQEKKAWTLKLMENMPKAPSYFSRMKKANVKGSKPLSDVLQGLKLIKKEADEIVWIDTRPSTLFLKDHQPGTLWLPRNPKFAPWASYILPYDKPLGIIATTAEEARQAAVELARVGLDTIVGYTLDPVNGGLSEIEYIAPPTLKTALKQGEEVSVIDVREPSEWAQGHIEGAVPVPLAELSSKNFSSEGNSKLVFVCASGTRALIAASYFDAQGLKNVRVLEGGMSAWN</sequence>
<dbReference type="GO" id="GO:0070813">
    <property type="term" value="P:hydrogen sulfide metabolic process"/>
    <property type="evidence" value="ECO:0007669"/>
    <property type="project" value="TreeGrafter"/>
</dbReference>
<dbReference type="InterPro" id="IPR001763">
    <property type="entry name" value="Rhodanese-like_dom"/>
</dbReference>
<dbReference type="Proteomes" id="UP000220251">
    <property type="component" value="Unassembled WGS sequence"/>
</dbReference>
<dbReference type="GO" id="GO:0050313">
    <property type="term" value="F:sulfur dioxygenase activity"/>
    <property type="evidence" value="ECO:0007669"/>
    <property type="project" value="InterPro"/>
</dbReference>
<feature type="domain" description="Rhodanese" evidence="2">
    <location>
        <begin position="368"/>
        <end position="448"/>
    </location>
</feature>
<accession>A0A0H5DMY2</accession>
<dbReference type="GO" id="GO:0046872">
    <property type="term" value="F:metal ion binding"/>
    <property type="evidence" value="ECO:0007669"/>
    <property type="project" value="UniProtKB-KW"/>
</dbReference>
<dbReference type="Gene3D" id="3.60.15.10">
    <property type="entry name" value="Ribonuclease Z/Hydroxyacylglutathione hydrolase-like"/>
    <property type="match status" value="1"/>
</dbReference>
<dbReference type="CDD" id="cd00158">
    <property type="entry name" value="RHOD"/>
    <property type="match status" value="1"/>
</dbReference>
<proteinExistence type="predicted"/>
<dbReference type="RefSeq" id="WP_158227759.1">
    <property type="nucleotide sequence ID" value="NZ_CWGJ01000001.1"/>
</dbReference>
<dbReference type="InterPro" id="IPR036873">
    <property type="entry name" value="Rhodanese-like_dom_sf"/>
</dbReference>
<dbReference type="InterPro" id="IPR036866">
    <property type="entry name" value="RibonucZ/Hydroxyglut_hydro"/>
</dbReference>
<dbReference type="SUPFAM" id="SSF56281">
    <property type="entry name" value="Metallo-hydrolase/oxidoreductase"/>
    <property type="match status" value="1"/>
</dbReference>
<dbReference type="PROSITE" id="PS50206">
    <property type="entry name" value="RHODANESE_3"/>
    <property type="match status" value="1"/>
</dbReference>
<dbReference type="GO" id="GO:0006749">
    <property type="term" value="P:glutathione metabolic process"/>
    <property type="evidence" value="ECO:0007669"/>
    <property type="project" value="InterPro"/>
</dbReference>
<dbReference type="InterPro" id="IPR001279">
    <property type="entry name" value="Metallo-B-lactamas"/>
</dbReference>
<evidence type="ECO:0000259" key="2">
    <source>
        <dbReference type="PROSITE" id="PS50206"/>
    </source>
</evidence>
<dbReference type="PANTHER" id="PTHR43084">
    <property type="entry name" value="PERSULFIDE DIOXYGENASE ETHE1"/>
    <property type="match status" value="1"/>
</dbReference>
<keyword evidence="1" id="KW-0479">Metal-binding</keyword>
<name>A0A0H5DMY2_9BACT</name>
<dbReference type="SMART" id="SM00450">
    <property type="entry name" value="RHOD"/>
    <property type="match status" value="1"/>
</dbReference>
<dbReference type="AlphaFoldDB" id="A0A0H5DMY2"/>
<dbReference type="CDD" id="cd07724">
    <property type="entry name" value="POD-like_MBL-fold"/>
    <property type="match status" value="1"/>
</dbReference>
<dbReference type="OrthoDB" id="9784009at2"/>
<dbReference type="FunFam" id="3.60.15.10:FF:000030">
    <property type="entry name" value="Metallo-beta-lactamase family protein"/>
    <property type="match status" value="1"/>
</dbReference>
<evidence type="ECO:0000313" key="4">
    <source>
        <dbReference type="Proteomes" id="UP000220251"/>
    </source>
</evidence>
<evidence type="ECO:0000313" key="3">
    <source>
        <dbReference type="EMBL" id="CRX37367.1"/>
    </source>
</evidence>
<dbReference type="EMBL" id="CWGJ01000001">
    <property type="protein sequence ID" value="CRX37367.1"/>
    <property type="molecule type" value="Genomic_DNA"/>
</dbReference>
<dbReference type="Gene3D" id="3.40.250.10">
    <property type="entry name" value="Rhodanese-like domain"/>
    <property type="match status" value="2"/>
</dbReference>
<dbReference type="PANTHER" id="PTHR43084:SF1">
    <property type="entry name" value="PERSULFIDE DIOXYGENASE ETHE1, MITOCHONDRIAL"/>
    <property type="match status" value="1"/>
</dbReference>